<evidence type="ECO:0000256" key="3">
    <source>
        <dbReference type="ARBA" id="ARBA00022692"/>
    </source>
</evidence>
<dbReference type="Pfam" id="PF07690">
    <property type="entry name" value="MFS_1"/>
    <property type="match status" value="1"/>
</dbReference>
<dbReference type="Proteomes" id="UP001589627">
    <property type="component" value="Unassembled WGS sequence"/>
</dbReference>
<evidence type="ECO:0000256" key="4">
    <source>
        <dbReference type="ARBA" id="ARBA00022989"/>
    </source>
</evidence>
<keyword evidence="5 6" id="KW-0472">Membrane</keyword>
<comment type="caution">
    <text evidence="8">The sequence shown here is derived from an EMBL/GenBank/DDBJ whole genome shotgun (WGS) entry which is preliminary data.</text>
</comment>
<dbReference type="RefSeq" id="WP_378209799.1">
    <property type="nucleotide sequence ID" value="NZ_JBHLZP010000334.1"/>
</dbReference>
<keyword evidence="9" id="KW-1185">Reference proteome</keyword>
<feature type="transmembrane region" description="Helical" evidence="6">
    <location>
        <begin position="82"/>
        <end position="99"/>
    </location>
</feature>
<evidence type="ECO:0000256" key="5">
    <source>
        <dbReference type="ARBA" id="ARBA00023136"/>
    </source>
</evidence>
<feature type="transmembrane region" description="Helical" evidence="6">
    <location>
        <begin position="201"/>
        <end position="220"/>
    </location>
</feature>
<feature type="transmembrane region" description="Helical" evidence="6">
    <location>
        <begin position="372"/>
        <end position="393"/>
    </location>
</feature>
<feature type="domain" description="Major facilitator superfamily (MFS) profile" evidence="7">
    <location>
        <begin position="16"/>
        <end position="465"/>
    </location>
</feature>
<dbReference type="Gene3D" id="1.20.1250.20">
    <property type="entry name" value="MFS general substrate transporter like domains"/>
    <property type="match status" value="2"/>
</dbReference>
<organism evidence="8 9">
    <name type="scientific">Actinoallomurus acaciae</name>
    <dbReference type="NCBI Taxonomy" id="502577"/>
    <lineage>
        <taxon>Bacteria</taxon>
        <taxon>Bacillati</taxon>
        <taxon>Actinomycetota</taxon>
        <taxon>Actinomycetes</taxon>
        <taxon>Streptosporangiales</taxon>
        <taxon>Thermomonosporaceae</taxon>
        <taxon>Actinoallomurus</taxon>
    </lineage>
</organism>
<feature type="transmembrane region" description="Helical" evidence="6">
    <location>
        <begin position="400"/>
        <end position="426"/>
    </location>
</feature>
<accession>A0ABV5YPN5</accession>
<dbReference type="InterPro" id="IPR036259">
    <property type="entry name" value="MFS_trans_sf"/>
</dbReference>
<protein>
    <submittedName>
        <fullName evidence="8">MFS transporter</fullName>
    </submittedName>
</protein>
<evidence type="ECO:0000256" key="1">
    <source>
        <dbReference type="ARBA" id="ARBA00004651"/>
    </source>
</evidence>
<feature type="transmembrane region" description="Helical" evidence="6">
    <location>
        <begin position="226"/>
        <end position="250"/>
    </location>
</feature>
<feature type="transmembrane region" description="Helical" evidence="6">
    <location>
        <begin position="438"/>
        <end position="461"/>
    </location>
</feature>
<dbReference type="InterPro" id="IPR020846">
    <property type="entry name" value="MFS_dom"/>
</dbReference>
<feature type="transmembrane region" description="Helical" evidence="6">
    <location>
        <begin position="105"/>
        <end position="126"/>
    </location>
</feature>
<name>A0ABV5YPN5_9ACTN</name>
<evidence type="ECO:0000259" key="7">
    <source>
        <dbReference type="PROSITE" id="PS50850"/>
    </source>
</evidence>
<dbReference type="PROSITE" id="PS50850">
    <property type="entry name" value="MFS"/>
    <property type="match status" value="1"/>
</dbReference>
<dbReference type="SUPFAM" id="SSF103473">
    <property type="entry name" value="MFS general substrate transporter"/>
    <property type="match status" value="1"/>
</dbReference>
<dbReference type="PANTHER" id="PTHR42718:SF9">
    <property type="entry name" value="MAJOR FACILITATOR SUPERFAMILY MULTIDRUG TRANSPORTER MFSC"/>
    <property type="match status" value="1"/>
</dbReference>
<sequence>MAQDVHSAGALNGRGAVATLTFLGFTLQLLQVGIIPLLPTIGRELHVTPGAASWLVTAGLLSGAIALAVLTKLADLYGKRPMILVSLVLVLAGCVLGSLTSDFALLVVSRALMGAILPMLALPEAVASDTMPPRRAHLTIGAIHAGNGAGVGGGLLLGALVGVHPAAWHVFFYIGTVMTVAGVAATLVFVRDSPFRAEGRLDVTGAVLLAAALSCVLLGLSEGPVWGWGSFSVAGLLAGGVVLFAVWLLQAARARHPLIRLSAVVGAHVRVPYLVTFLIAFGIYGSLTAVTRYAQAVPHLTGYGYGYSALRTGWFALPQTLGGVAGAILLQRMGRHRTSAVAAGTGSALITLSFLGYLALHDVPVLTMTSLGLSSMGLALGLAATQLMVLRVVPESESGIALGISVVMYAVGNSFGSDVVGMLFSGMRLPGGLPRREAFLTSFWLCGGAALLAVLLCLWHLRARPVAALRPTEEPA</sequence>
<keyword evidence="3 6" id="KW-0812">Transmembrane</keyword>
<feature type="transmembrane region" description="Helical" evidence="6">
    <location>
        <begin position="166"/>
        <end position="189"/>
    </location>
</feature>
<evidence type="ECO:0000313" key="8">
    <source>
        <dbReference type="EMBL" id="MFB9837015.1"/>
    </source>
</evidence>
<evidence type="ECO:0000256" key="6">
    <source>
        <dbReference type="SAM" id="Phobius"/>
    </source>
</evidence>
<proteinExistence type="predicted"/>
<feature type="transmembrane region" description="Helical" evidence="6">
    <location>
        <begin position="342"/>
        <end position="360"/>
    </location>
</feature>
<comment type="subcellular location">
    <subcellularLocation>
        <location evidence="1">Cell membrane</location>
        <topology evidence="1">Multi-pass membrane protein</topology>
    </subcellularLocation>
</comment>
<evidence type="ECO:0000313" key="9">
    <source>
        <dbReference type="Proteomes" id="UP001589627"/>
    </source>
</evidence>
<feature type="transmembrane region" description="Helical" evidence="6">
    <location>
        <begin position="51"/>
        <end position="70"/>
    </location>
</feature>
<dbReference type="EMBL" id="JBHLZP010000334">
    <property type="protein sequence ID" value="MFB9837015.1"/>
    <property type="molecule type" value="Genomic_DNA"/>
</dbReference>
<keyword evidence="4 6" id="KW-1133">Transmembrane helix</keyword>
<feature type="transmembrane region" description="Helical" evidence="6">
    <location>
        <begin position="313"/>
        <end position="330"/>
    </location>
</feature>
<feature type="transmembrane region" description="Helical" evidence="6">
    <location>
        <begin position="138"/>
        <end position="160"/>
    </location>
</feature>
<dbReference type="PANTHER" id="PTHR42718">
    <property type="entry name" value="MAJOR FACILITATOR SUPERFAMILY MULTIDRUG TRANSPORTER MFSC"/>
    <property type="match status" value="1"/>
</dbReference>
<keyword evidence="2" id="KW-0813">Transport</keyword>
<gene>
    <name evidence="8" type="ORF">ACFFNX_33070</name>
</gene>
<reference evidence="8 9" key="1">
    <citation type="submission" date="2024-09" db="EMBL/GenBank/DDBJ databases">
        <authorList>
            <person name="Sun Q."/>
            <person name="Mori K."/>
        </authorList>
    </citation>
    <scope>NUCLEOTIDE SEQUENCE [LARGE SCALE GENOMIC DNA]</scope>
    <source>
        <strain evidence="8 9">TBRC 0563</strain>
    </source>
</reference>
<feature type="transmembrane region" description="Helical" evidence="6">
    <location>
        <begin position="16"/>
        <end position="39"/>
    </location>
</feature>
<evidence type="ECO:0000256" key="2">
    <source>
        <dbReference type="ARBA" id="ARBA00022448"/>
    </source>
</evidence>
<dbReference type="InterPro" id="IPR011701">
    <property type="entry name" value="MFS"/>
</dbReference>
<feature type="transmembrane region" description="Helical" evidence="6">
    <location>
        <begin position="271"/>
        <end position="293"/>
    </location>
</feature>